<organism evidence="1">
    <name type="scientific">viral metagenome</name>
    <dbReference type="NCBI Taxonomy" id="1070528"/>
    <lineage>
        <taxon>unclassified sequences</taxon>
        <taxon>metagenomes</taxon>
        <taxon>organismal metagenomes</taxon>
    </lineage>
</organism>
<dbReference type="EMBL" id="MT145194">
    <property type="protein sequence ID" value="QJI05113.1"/>
    <property type="molecule type" value="Genomic_DNA"/>
</dbReference>
<evidence type="ECO:0000313" key="2">
    <source>
        <dbReference type="EMBL" id="QJA67518.1"/>
    </source>
</evidence>
<proteinExistence type="predicted"/>
<dbReference type="AlphaFoldDB" id="A0A6H1ZB11"/>
<evidence type="ECO:0000313" key="3">
    <source>
        <dbReference type="EMBL" id="QJH96857.1"/>
    </source>
</evidence>
<evidence type="ECO:0000313" key="1">
    <source>
        <dbReference type="EMBL" id="QJA44621.1"/>
    </source>
</evidence>
<dbReference type="EMBL" id="MT143978">
    <property type="protein sequence ID" value="QJA44621.1"/>
    <property type="molecule type" value="Genomic_DNA"/>
</dbReference>
<dbReference type="EMBL" id="MT144665">
    <property type="protein sequence ID" value="QJH96857.1"/>
    <property type="molecule type" value="Genomic_DNA"/>
</dbReference>
<evidence type="ECO:0000313" key="4">
    <source>
        <dbReference type="EMBL" id="QJI05113.1"/>
    </source>
</evidence>
<dbReference type="EMBL" id="MT141572">
    <property type="protein sequence ID" value="QJA67518.1"/>
    <property type="molecule type" value="Genomic_DNA"/>
</dbReference>
<accession>A0A6H1ZB11</accession>
<reference evidence="1" key="1">
    <citation type="submission" date="2020-03" db="EMBL/GenBank/DDBJ databases">
        <title>The deep terrestrial virosphere.</title>
        <authorList>
            <person name="Holmfeldt K."/>
            <person name="Nilsson E."/>
            <person name="Simone D."/>
            <person name="Lopez-Fernandez M."/>
            <person name="Wu X."/>
            <person name="de Brujin I."/>
            <person name="Lundin D."/>
            <person name="Andersson A."/>
            <person name="Bertilsson S."/>
            <person name="Dopson M."/>
        </authorList>
    </citation>
    <scope>NUCLEOTIDE SEQUENCE</scope>
    <source>
        <strain evidence="4">MM415A00133</strain>
        <strain evidence="2">MM415B00206</strain>
        <strain evidence="1">TM448A00125</strain>
        <strain evidence="3">TM448B00851</strain>
    </source>
</reference>
<gene>
    <name evidence="4" type="ORF">MM415A00133_0056</name>
    <name evidence="2" type="ORF">MM415B00206_0035</name>
    <name evidence="1" type="ORF">TM448A00125_0017</name>
    <name evidence="3" type="ORF">TM448B00851_0018</name>
</gene>
<protein>
    <submittedName>
        <fullName evidence="1">Uncharacterized protein</fullName>
    </submittedName>
</protein>
<name>A0A6H1ZB11_9ZZZZ</name>
<sequence length="66" mass="7831">MKVVLKVQKHPSGDWIYVSENRHIYFRRKPTADELAAMGNFEVFFGVFNLENGQSRFSQLTHSREW</sequence>